<dbReference type="Pfam" id="PF05345">
    <property type="entry name" value="He_PIG"/>
    <property type="match status" value="3"/>
</dbReference>
<dbReference type="GO" id="GO:0007156">
    <property type="term" value="P:homophilic cell adhesion via plasma membrane adhesion molecules"/>
    <property type="evidence" value="ECO:0007669"/>
    <property type="project" value="InterPro"/>
</dbReference>
<gene>
    <name evidence="2" type="ORF">MGWOODY_Tha2031</name>
</gene>
<proteinExistence type="predicted"/>
<organism evidence="2">
    <name type="scientific">hydrothermal vent metagenome</name>
    <dbReference type="NCBI Taxonomy" id="652676"/>
    <lineage>
        <taxon>unclassified sequences</taxon>
        <taxon>metagenomes</taxon>
        <taxon>ecological metagenomes</taxon>
    </lineage>
</organism>
<dbReference type="Gene3D" id="2.60.40.10">
    <property type="entry name" value="Immunoglobulins"/>
    <property type="match status" value="3"/>
</dbReference>
<dbReference type="GO" id="GO:0016020">
    <property type="term" value="C:membrane"/>
    <property type="evidence" value="ECO:0007669"/>
    <property type="project" value="InterPro"/>
</dbReference>
<dbReference type="InterPro" id="IPR015919">
    <property type="entry name" value="Cadherin-like_sf"/>
</dbReference>
<dbReference type="EMBL" id="CZQC01000024">
    <property type="protein sequence ID" value="CUS40748.1"/>
    <property type="molecule type" value="Genomic_DNA"/>
</dbReference>
<protein>
    <submittedName>
        <fullName evidence="2">Fibronectin type III domain protein</fullName>
    </submittedName>
</protein>
<dbReference type="SUPFAM" id="SSF49313">
    <property type="entry name" value="Cadherin-like"/>
    <property type="match status" value="3"/>
</dbReference>
<name>A0A160TB91_9ZZZZ</name>
<dbReference type="AlphaFoldDB" id="A0A160TB91"/>
<dbReference type="GO" id="GO:0005509">
    <property type="term" value="F:calcium ion binding"/>
    <property type="evidence" value="ECO:0007669"/>
    <property type="project" value="InterPro"/>
</dbReference>
<reference evidence="2" key="1">
    <citation type="submission" date="2015-10" db="EMBL/GenBank/DDBJ databases">
        <authorList>
            <person name="Gilbert D.G."/>
        </authorList>
    </citation>
    <scope>NUCLEOTIDE SEQUENCE</scope>
</reference>
<accession>A0A160TB91</accession>
<dbReference type="InterPro" id="IPR002126">
    <property type="entry name" value="Cadherin-like_dom"/>
</dbReference>
<sequence>MGYYFKVKVSDGGENGAISATQTWYLKVVPGNTAPVITSSPVTVATEDQAYSYQLVVEDAEDQNNGADLTFALSDGPAGMTVSSTGLIQWTPTENGTTVRTQSVQVSVADGGEQDVAPAVQAFDITVTPVNDAPAFIGSPSTSAIEGSTYTYALQVTDSDDANNGTDLTFSLTSAPAGMTISSTGVISWTAPANVTSASVEAMVADGGENGAATASLSWTISVDAVNDAPIITSVAPTMATEDSPYTYQIAVTDPDDANNGTDLTFTLVTAPEGMTVSATGAIAWTPVGDEGTVDVTIEVADGGENGVQRQSELHYCCYCS</sequence>
<dbReference type="InterPro" id="IPR013783">
    <property type="entry name" value="Ig-like_fold"/>
</dbReference>
<evidence type="ECO:0000313" key="2">
    <source>
        <dbReference type="EMBL" id="CUS40748.1"/>
    </source>
</evidence>
<evidence type="ECO:0000259" key="1">
    <source>
        <dbReference type="PROSITE" id="PS50268"/>
    </source>
</evidence>
<dbReference type="PROSITE" id="PS50268">
    <property type="entry name" value="CADHERIN_2"/>
    <property type="match status" value="1"/>
</dbReference>
<feature type="domain" description="Cadherin" evidence="1">
    <location>
        <begin position="147"/>
        <end position="239"/>
    </location>
</feature>